<reference evidence="4" key="3">
    <citation type="submission" date="2015-04" db="UniProtKB">
        <authorList>
            <consortium name="EnsemblPlants"/>
        </authorList>
    </citation>
    <scope>IDENTIFICATION</scope>
    <source>
        <strain evidence="4">cv. Jemalong A17</strain>
    </source>
</reference>
<keyword evidence="1" id="KW-1133">Transmembrane helix</keyword>
<dbReference type="Gramene" id="rna41978">
    <property type="protein sequence ID" value="RHN47385.1"/>
    <property type="gene ID" value="gene41978"/>
</dbReference>
<reference evidence="2 5" key="1">
    <citation type="journal article" date="2011" name="Nature">
        <title>The Medicago genome provides insight into the evolution of rhizobial symbioses.</title>
        <authorList>
            <person name="Young N.D."/>
            <person name="Debelle F."/>
            <person name="Oldroyd G.E."/>
            <person name="Geurts R."/>
            <person name="Cannon S.B."/>
            <person name="Udvardi M.K."/>
            <person name="Benedito V.A."/>
            <person name="Mayer K.F."/>
            <person name="Gouzy J."/>
            <person name="Schoof H."/>
            <person name="Van de Peer Y."/>
            <person name="Proost S."/>
            <person name="Cook D.R."/>
            <person name="Meyers B.C."/>
            <person name="Spannagl M."/>
            <person name="Cheung F."/>
            <person name="De Mita S."/>
            <person name="Krishnakumar V."/>
            <person name="Gundlach H."/>
            <person name="Zhou S."/>
            <person name="Mudge J."/>
            <person name="Bharti A.K."/>
            <person name="Murray J.D."/>
            <person name="Naoumkina M.A."/>
            <person name="Rosen B."/>
            <person name="Silverstein K.A."/>
            <person name="Tang H."/>
            <person name="Rombauts S."/>
            <person name="Zhao P.X."/>
            <person name="Zhou P."/>
            <person name="Barbe V."/>
            <person name="Bardou P."/>
            <person name="Bechner M."/>
            <person name="Bellec A."/>
            <person name="Berger A."/>
            <person name="Berges H."/>
            <person name="Bidwell S."/>
            <person name="Bisseling T."/>
            <person name="Choisne N."/>
            <person name="Couloux A."/>
            <person name="Denny R."/>
            <person name="Deshpande S."/>
            <person name="Dai X."/>
            <person name="Doyle J.J."/>
            <person name="Dudez A.M."/>
            <person name="Farmer A.D."/>
            <person name="Fouteau S."/>
            <person name="Franken C."/>
            <person name="Gibelin C."/>
            <person name="Gish J."/>
            <person name="Goldstein S."/>
            <person name="Gonzalez A.J."/>
            <person name="Green P.J."/>
            <person name="Hallab A."/>
            <person name="Hartog M."/>
            <person name="Hua A."/>
            <person name="Humphray S.J."/>
            <person name="Jeong D.H."/>
            <person name="Jing Y."/>
            <person name="Jocker A."/>
            <person name="Kenton S.M."/>
            <person name="Kim D.J."/>
            <person name="Klee K."/>
            <person name="Lai H."/>
            <person name="Lang C."/>
            <person name="Lin S."/>
            <person name="Macmil S.L."/>
            <person name="Magdelenat G."/>
            <person name="Matthews L."/>
            <person name="McCorrison J."/>
            <person name="Monaghan E.L."/>
            <person name="Mun J.H."/>
            <person name="Najar F.Z."/>
            <person name="Nicholson C."/>
            <person name="Noirot C."/>
            <person name="O'Bleness M."/>
            <person name="Paule C.R."/>
            <person name="Poulain J."/>
            <person name="Prion F."/>
            <person name="Qin B."/>
            <person name="Qu C."/>
            <person name="Retzel E.F."/>
            <person name="Riddle C."/>
            <person name="Sallet E."/>
            <person name="Samain S."/>
            <person name="Samson N."/>
            <person name="Sanders I."/>
            <person name="Saurat O."/>
            <person name="Scarpelli C."/>
            <person name="Schiex T."/>
            <person name="Segurens B."/>
            <person name="Severin A.J."/>
            <person name="Sherrier D.J."/>
            <person name="Shi R."/>
            <person name="Sims S."/>
            <person name="Singer S.R."/>
            <person name="Sinharoy S."/>
            <person name="Sterck L."/>
            <person name="Viollet A."/>
            <person name="Wang B.B."/>
            <person name="Wang K."/>
            <person name="Wang M."/>
            <person name="Wang X."/>
            <person name="Warfsmann J."/>
            <person name="Weissenbach J."/>
            <person name="White D.D."/>
            <person name="White J.D."/>
            <person name="Wiley G.B."/>
            <person name="Wincker P."/>
            <person name="Xing Y."/>
            <person name="Yang L."/>
            <person name="Yao Z."/>
            <person name="Ying F."/>
            <person name="Zhai J."/>
            <person name="Zhou L."/>
            <person name="Zuber A."/>
            <person name="Denarie J."/>
            <person name="Dixon R.A."/>
            <person name="May G.D."/>
            <person name="Schwartz D.C."/>
            <person name="Rogers J."/>
            <person name="Quetier F."/>
            <person name="Town C.D."/>
            <person name="Roe B.A."/>
        </authorList>
    </citation>
    <scope>NUCLEOTIDE SEQUENCE [LARGE SCALE GENOMIC DNA]</scope>
    <source>
        <strain evidence="2">A17</strain>
        <strain evidence="4 5">cv. Jemalong A17</strain>
    </source>
</reference>
<dbReference type="EMBL" id="PSQE01000007">
    <property type="protein sequence ID" value="RHN47385.1"/>
    <property type="molecule type" value="Genomic_DNA"/>
</dbReference>
<dbReference type="HOGENOM" id="CLU_1848107_0_0_1"/>
<evidence type="ECO:0000313" key="5">
    <source>
        <dbReference type="Proteomes" id="UP000002051"/>
    </source>
</evidence>
<dbReference type="Proteomes" id="UP000265566">
    <property type="component" value="Chromosome 7"/>
</dbReference>
<gene>
    <name evidence="2" type="ordered locus">MTR_7g084420</name>
    <name evidence="3" type="ORF">MtrunA17_Chr7g0252411</name>
</gene>
<reference evidence="2 5" key="2">
    <citation type="journal article" date="2014" name="BMC Genomics">
        <title>An improved genome release (version Mt4.0) for the model legume Medicago truncatula.</title>
        <authorList>
            <person name="Tang H."/>
            <person name="Krishnakumar V."/>
            <person name="Bidwell S."/>
            <person name="Rosen B."/>
            <person name="Chan A."/>
            <person name="Zhou S."/>
            <person name="Gentzbittel L."/>
            <person name="Childs K.L."/>
            <person name="Yandell M."/>
            <person name="Gundlach H."/>
            <person name="Mayer K.F."/>
            <person name="Schwartz D.C."/>
            <person name="Town C.D."/>
        </authorList>
    </citation>
    <scope>GENOME REANNOTATION</scope>
    <source>
        <strain evidence="2">A17</strain>
        <strain evidence="4 5">cv. Jemalong A17</strain>
    </source>
</reference>
<organism evidence="2 5">
    <name type="scientific">Medicago truncatula</name>
    <name type="common">Barrel medic</name>
    <name type="synonym">Medicago tribuloides</name>
    <dbReference type="NCBI Taxonomy" id="3880"/>
    <lineage>
        <taxon>Eukaryota</taxon>
        <taxon>Viridiplantae</taxon>
        <taxon>Streptophyta</taxon>
        <taxon>Embryophyta</taxon>
        <taxon>Tracheophyta</taxon>
        <taxon>Spermatophyta</taxon>
        <taxon>Magnoliopsida</taxon>
        <taxon>eudicotyledons</taxon>
        <taxon>Gunneridae</taxon>
        <taxon>Pentapetalae</taxon>
        <taxon>rosids</taxon>
        <taxon>fabids</taxon>
        <taxon>Fabales</taxon>
        <taxon>Fabaceae</taxon>
        <taxon>Papilionoideae</taxon>
        <taxon>50 kb inversion clade</taxon>
        <taxon>NPAAA clade</taxon>
        <taxon>Hologalegina</taxon>
        <taxon>IRL clade</taxon>
        <taxon>Trifolieae</taxon>
        <taxon>Medicago</taxon>
    </lineage>
</organism>
<sequence length="139" mass="16377">MDVIAIIKTSTECPSRKPPWHPCYWAIPSSLGLLSHKFVDVFLVLLLCCLAWFLCSLFEFKFVLYMFAKMRQKDPFHRYYITSKRLIAIITELNILTITQLPSQHVVEFVISMTIYSRYVQTPALIFFRSWMKSKTVDL</sequence>
<evidence type="ECO:0000313" key="3">
    <source>
        <dbReference type="EMBL" id="RHN47385.1"/>
    </source>
</evidence>
<reference evidence="3" key="5">
    <citation type="journal article" date="2018" name="Nat. Plants">
        <title>Whole-genome landscape of Medicago truncatula symbiotic genes.</title>
        <authorList>
            <person name="Pecrix Y."/>
            <person name="Gamas P."/>
            <person name="Carrere S."/>
        </authorList>
    </citation>
    <scope>NUCLEOTIDE SEQUENCE</scope>
    <source>
        <tissue evidence="3">Leaves</tissue>
    </source>
</reference>
<evidence type="ECO:0000313" key="6">
    <source>
        <dbReference type="Proteomes" id="UP000265566"/>
    </source>
</evidence>
<feature type="transmembrane region" description="Helical" evidence="1">
    <location>
        <begin position="41"/>
        <end position="68"/>
    </location>
</feature>
<keyword evidence="1 2" id="KW-0812">Transmembrane</keyword>
<evidence type="ECO:0000313" key="2">
    <source>
        <dbReference type="EMBL" id="KEH23502.1"/>
    </source>
</evidence>
<accession>A0A072U1H0</accession>
<dbReference type="EMBL" id="CM001223">
    <property type="protein sequence ID" value="KEH23502.1"/>
    <property type="molecule type" value="Genomic_DNA"/>
</dbReference>
<keyword evidence="5" id="KW-1185">Reference proteome</keyword>
<dbReference type="Proteomes" id="UP000002051">
    <property type="component" value="Unassembled WGS sequence"/>
</dbReference>
<evidence type="ECO:0000256" key="1">
    <source>
        <dbReference type="SAM" id="Phobius"/>
    </source>
</evidence>
<reference evidence="6" key="4">
    <citation type="journal article" date="2018" name="Nat. Plants">
        <title>Whole-genome landscape of Medicago truncatula symbiotic genes.</title>
        <authorList>
            <person name="Pecrix Y."/>
            <person name="Staton S.E."/>
            <person name="Sallet E."/>
            <person name="Lelandais-Briere C."/>
            <person name="Moreau S."/>
            <person name="Carrere S."/>
            <person name="Blein T."/>
            <person name="Jardinaud M.F."/>
            <person name="Latrasse D."/>
            <person name="Zouine M."/>
            <person name="Zahm M."/>
            <person name="Kreplak J."/>
            <person name="Mayjonade B."/>
            <person name="Satge C."/>
            <person name="Perez M."/>
            <person name="Cauet S."/>
            <person name="Marande W."/>
            <person name="Chantry-Darmon C."/>
            <person name="Lopez-Roques C."/>
            <person name="Bouchez O."/>
            <person name="Berard A."/>
            <person name="Debelle F."/>
            <person name="Munos S."/>
            <person name="Bendahmane A."/>
            <person name="Berges H."/>
            <person name="Niebel A."/>
            <person name="Buitink J."/>
            <person name="Frugier F."/>
            <person name="Benhamed M."/>
            <person name="Crespi M."/>
            <person name="Gouzy J."/>
            <person name="Gamas P."/>
        </authorList>
    </citation>
    <scope>NUCLEOTIDE SEQUENCE [LARGE SCALE GENOMIC DNA]</scope>
    <source>
        <strain evidence="6">cv. Jemalong A17</strain>
    </source>
</reference>
<keyword evidence="1" id="KW-0472">Membrane</keyword>
<protein>
    <submittedName>
        <fullName evidence="2">Transmembrane protein, putative</fullName>
    </submittedName>
</protein>
<evidence type="ECO:0000313" key="4">
    <source>
        <dbReference type="EnsemblPlants" id="KEH23502"/>
    </source>
</evidence>
<dbReference type="AlphaFoldDB" id="A0A072U1H0"/>
<name>A0A072U1H0_MEDTR</name>
<proteinExistence type="predicted"/>
<dbReference type="EnsemblPlants" id="KEH23502">
    <property type="protein sequence ID" value="KEH23502"/>
    <property type="gene ID" value="MTR_7g084420"/>
</dbReference>